<dbReference type="PANTHER" id="PTHR36834">
    <property type="entry name" value="MEMBRANE PROTEIN-RELATED"/>
    <property type="match status" value="1"/>
</dbReference>
<evidence type="ECO:0000256" key="1">
    <source>
        <dbReference type="SAM" id="Phobius"/>
    </source>
</evidence>
<feature type="transmembrane region" description="Helical" evidence="1">
    <location>
        <begin position="91"/>
        <end position="115"/>
    </location>
</feature>
<dbReference type="InterPro" id="IPR053150">
    <property type="entry name" value="Teicoplanin_resist-assoc"/>
</dbReference>
<dbReference type="KEGG" id="aser:Asera_28440"/>
<feature type="transmembrane region" description="Helical" evidence="1">
    <location>
        <begin position="67"/>
        <end position="84"/>
    </location>
</feature>
<dbReference type="PANTHER" id="PTHR36834:SF2">
    <property type="entry name" value="MEMBRANE PROTEIN"/>
    <property type="match status" value="1"/>
</dbReference>
<name>A0A810L2T4_9ACTN</name>
<keyword evidence="1" id="KW-0472">Membrane</keyword>
<protein>
    <submittedName>
        <fullName evidence="3">VanZ family protein</fullName>
    </submittedName>
</protein>
<evidence type="ECO:0000259" key="2">
    <source>
        <dbReference type="Pfam" id="PF04892"/>
    </source>
</evidence>
<dbReference type="InterPro" id="IPR006976">
    <property type="entry name" value="VanZ-like"/>
</dbReference>
<evidence type="ECO:0000313" key="4">
    <source>
        <dbReference type="Proteomes" id="UP000680750"/>
    </source>
</evidence>
<organism evidence="3 4">
    <name type="scientific">Actinocatenispora sera</name>
    <dbReference type="NCBI Taxonomy" id="390989"/>
    <lineage>
        <taxon>Bacteria</taxon>
        <taxon>Bacillati</taxon>
        <taxon>Actinomycetota</taxon>
        <taxon>Actinomycetes</taxon>
        <taxon>Micromonosporales</taxon>
        <taxon>Micromonosporaceae</taxon>
        <taxon>Actinocatenispora</taxon>
    </lineage>
</organism>
<sequence length="204" mass="21792">MVGENERPGERGQALLVALFVVYLGLLCWLVLWKLEPPHLGDGTLRHVKLIPFSPDGGLDPNSPQEVAANLLMFVPFGLYLRLLAPARPWWQAAVVVAAASLALETTQYVLAIGWSDVTDVITNTAGGVAGIALTALVRRRLRARTARVMTRICLIGTVLALLATGLFVASPLHYAPMRDRTAAPAHPRTAALTGHAAPVSALP</sequence>
<dbReference type="Pfam" id="PF04892">
    <property type="entry name" value="VanZ"/>
    <property type="match status" value="1"/>
</dbReference>
<proteinExistence type="predicted"/>
<evidence type="ECO:0000313" key="3">
    <source>
        <dbReference type="EMBL" id="BCJ28736.1"/>
    </source>
</evidence>
<feature type="transmembrane region" description="Helical" evidence="1">
    <location>
        <begin position="12"/>
        <end position="32"/>
    </location>
</feature>
<dbReference type="EMBL" id="AP023354">
    <property type="protein sequence ID" value="BCJ28736.1"/>
    <property type="molecule type" value="Genomic_DNA"/>
</dbReference>
<gene>
    <name evidence="3" type="primary">vanZ</name>
    <name evidence="3" type="ORF">Asera_28440</name>
</gene>
<keyword evidence="4" id="KW-1185">Reference proteome</keyword>
<feature type="transmembrane region" description="Helical" evidence="1">
    <location>
        <begin position="121"/>
        <end position="138"/>
    </location>
</feature>
<dbReference type="AlphaFoldDB" id="A0A810L2T4"/>
<feature type="transmembrane region" description="Helical" evidence="1">
    <location>
        <begin position="150"/>
        <end position="170"/>
    </location>
</feature>
<feature type="domain" description="VanZ-like" evidence="2">
    <location>
        <begin position="20"/>
        <end position="138"/>
    </location>
</feature>
<keyword evidence="1" id="KW-0812">Transmembrane</keyword>
<keyword evidence="1" id="KW-1133">Transmembrane helix</keyword>
<dbReference type="Proteomes" id="UP000680750">
    <property type="component" value="Chromosome"/>
</dbReference>
<reference evidence="3" key="1">
    <citation type="submission" date="2020-08" db="EMBL/GenBank/DDBJ databases">
        <title>Whole genome shotgun sequence of Actinocatenispora sera NBRC 101916.</title>
        <authorList>
            <person name="Komaki H."/>
            <person name="Tamura T."/>
        </authorList>
    </citation>
    <scope>NUCLEOTIDE SEQUENCE</scope>
    <source>
        <strain evidence="3">NBRC 101916</strain>
    </source>
</reference>
<accession>A0A810L2T4</accession>